<protein>
    <submittedName>
        <fullName evidence="1">Uncharacterized protein</fullName>
    </submittedName>
</protein>
<name>A0A5J5C1V8_9ASTE</name>
<evidence type="ECO:0000313" key="2">
    <source>
        <dbReference type="Proteomes" id="UP000325577"/>
    </source>
</evidence>
<proteinExistence type="predicted"/>
<accession>A0A5J5C1V8</accession>
<dbReference type="Proteomes" id="UP000325577">
    <property type="component" value="Linkage Group LG1"/>
</dbReference>
<dbReference type="EMBL" id="CM018032">
    <property type="protein sequence ID" value="KAA8548120.1"/>
    <property type="molecule type" value="Genomic_DNA"/>
</dbReference>
<gene>
    <name evidence="1" type="ORF">F0562_004619</name>
</gene>
<dbReference type="AlphaFoldDB" id="A0A5J5C1V8"/>
<sequence length="106" mass="12110">MMQRNRSLHESISTTTQVVTVWSMTPFQLVVGAGLEDAEIFSCYKYPSRRLEPSSSSSLIHFSAVGSVEKEGTSENRGISRNHFYRSWTSLFDLRFRSDLVRVLES</sequence>
<keyword evidence="2" id="KW-1185">Reference proteome</keyword>
<reference evidence="1 2" key="1">
    <citation type="submission" date="2019-09" db="EMBL/GenBank/DDBJ databases">
        <title>A chromosome-level genome assembly of the Chinese tupelo Nyssa sinensis.</title>
        <authorList>
            <person name="Yang X."/>
            <person name="Kang M."/>
            <person name="Yang Y."/>
            <person name="Xiong H."/>
            <person name="Wang M."/>
            <person name="Zhang Z."/>
            <person name="Wang Z."/>
            <person name="Wu H."/>
            <person name="Ma T."/>
            <person name="Liu J."/>
            <person name="Xi Z."/>
        </authorList>
    </citation>
    <scope>NUCLEOTIDE SEQUENCE [LARGE SCALE GENOMIC DNA]</scope>
    <source>
        <strain evidence="1">J267</strain>
        <tissue evidence="1">Leaf</tissue>
    </source>
</reference>
<evidence type="ECO:0000313" key="1">
    <source>
        <dbReference type="EMBL" id="KAA8548120.1"/>
    </source>
</evidence>
<organism evidence="1 2">
    <name type="scientific">Nyssa sinensis</name>
    <dbReference type="NCBI Taxonomy" id="561372"/>
    <lineage>
        <taxon>Eukaryota</taxon>
        <taxon>Viridiplantae</taxon>
        <taxon>Streptophyta</taxon>
        <taxon>Embryophyta</taxon>
        <taxon>Tracheophyta</taxon>
        <taxon>Spermatophyta</taxon>
        <taxon>Magnoliopsida</taxon>
        <taxon>eudicotyledons</taxon>
        <taxon>Gunneridae</taxon>
        <taxon>Pentapetalae</taxon>
        <taxon>asterids</taxon>
        <taxon>Cornales</taxon>
        <taxon>Nyssaceae</taxon>
        <taxon>Nyssa</taxon>
    </lineage>
</organism>